<reference evidence="7 8" key="1">
    <citation type="journal article" date="2022" name="Nat. Plants">
        <title>Genomes of leafy and leafless Platanthera orchids illuminate the evolution of mycoheterotrophy.</title>
        <authorList>
            <person name="Li M.H."/>
            <person name="Liu K.W."/>
            <person name="Li Z."/>
            <person name="Lu H.C."/>
            <person name="Ye Q.L."/>
            <person name="Zhang D."/>
            <person name="Wang J.Y."/>
            <person name="Li Y.F."/>
            <person name="Zhong Z.M."/>
            <person name="Liu X."/>
            <person name="Yu X."/>
            <person name="Liu D.K."/>
            <person name="Tu X.D."/>
            <person name="Liu B."/>
            <person name="Hao Y."/>
            <person name="Liao X.Y."/>
            <person name="Jiang Y.T."/>
            <person name="Sun W.H."/>
            <person name="Chen J."/>
            <person name="Chen Y.Q."/>
            <person name="Ai Y."/>
            <person name="Zhai J.W."/>
            <person name="Wu S.S."/>
            <person name="Zhou Z."/>
            <person name="Hsiao Y.Y."/>
            <person name="Wu W.L."/>
            <person name="Chen Y.Y."/>
            <person name="Lin Y.F."/>
            <person name="Hsu J.L."/>
            <person name="Li C.Y."/>
            <person name="Wang Z.W."/>
            <person name="Zhao X."/>
            <person name="Zhong W.Y."/>
            <person name="Ma X.K."/>
            <person name="Ma L."/>
            <person name="Huang J."/>
            <person name="Chen G.Z."/>
            <person name="Huang M.Z."/>
            <person name="Huang L."/>
            <person name="Peng D.H."/>
            <person name="Luo Y.B."/>
            <person name="Zou S.Q."/>
            <person name="Chen S.P."/>
            <person name="Lan S."/>
            <person name="Tsai W.C."/>
            <person name="Van de Peer Y."/>
            <person name="Liu Z.J."/>
        </authorList>
    </citation>
    <scope>NUCLEOTIDE SEQUENCE [LARGE SCALE GENOMIC DNA]</scope>
    <source>
        <strain evidence="7">Lor287</strain>
    </source>
</reference>
<keyword evidence="2" id="KW-0805">Transcription regulation</keyword>
<proteinExistence type="inferred from homology"/>
<keyword evidence="8" id="KW-1185">Reference proteome</keyword>
<dbReference type="InterPro" id="IPR032198">
    <property type="entry name" value="E2F_CC-MB"/>
</dbReference>
<dbReference type="GO" id="GO:0046983">
    <property type="term" value="F:protein dimerization activity"/>
    <property type="evidence" value="ECO:0007669"/>
    <property type="project" value="InterPro"/>
</dbReference>
<gene>
    <name evidence="7" type="primary">E2FA</name>
    <name evidence="7" type="ORF">KSP39_PZI005773</name>
</gene>
<evidence type="ECO:0000256" key="2">
    <source>
        <dbReference type="ARBA" id="ARBA00023015"/>
    </source>
</evidence>
<feature type="region of interest" description="Disordered" evidence="5">
    <location>
        <begin position="204"/>
        <end position="227"/>
    </location>
</feature>
<dbReference type="InterPro" id="IPR015633">
    <property type="entry name" value="E2F"/>
</dbReference>
<comment type="similarity">
    <text evidence="1">Belongs to the E2F/DP family.</text>
</comment>
<dbReference type="Proteomes" id="UP001418222">
    <property type="component" value="Unassembled WGS sequence"/>
</dbReference>
<dbReference type="GO" id="GO:0000981">
    <property type="term" value="F:DNA-binding transcription factor activity, RNA polymerase II-specific"/>
    <property type="evidence" value="ECO:0007669"/>
    <property type="project" value="TreeGrafter"/>
</dbReference>
<comment type="caution">
    <text evidence="7">The sequence shown here is derived from an EMBL/GenBank/DDBJ whole genome shotgun (WGS) entry which is preliminary data.</text>
</comment>
<protein>
    <submittedName>
        <fullName evidence="7">Transcription factor E2FA</fullName>
    </submittedName>
</protein>
<feature type="region of interest" description="Disordered" evidence="5">
    <location>
        <begin position="89"/>
        <end position="114"/>
    </location>
</feature>
<dbReference type="CDD" id="cd14660">
    <property type="entry name" value="E2F_DD"/>
    <property type="match status" value="1"/>
</dbReference>
<keyword evidence="4" id="KW-0804">Transcription</keyword>
<feature type="compositionally biased region" description="Polar residues" evidence="5">
    <location>
        <begin position="92"/>
        <end position="107"/>
    </location>
</feature>
<evidence type="ECO:0000313" key="8">
    <source>
        <dbReference type="Proteomes" id="UP001418222"/>
    </source>
</evidence>
<sequence>MKERIRELSEDENSSKWLYVTAEDINSLPCFQNQTLFAVQAPLGTTLEVPDPDEVGENSQRRYRMVLRSSMGEIDIYLVSKFEAKFEEMNAGDTSSELPSTSKSVCNEESDLNAPQDHLGGMVKVAFTDCSQDSIMEPQSYDTWRMNSDLNAPQDHLGGIMKVAPADADADEDYWLHSETGFSMSDMWNIPCEWDVNPADFLVDSISTPESDVPPGDASQSPKTTHS</sequence>
<dbReference type="PANTHER" id="PTHR12081:SF18">
    <property type="entry name" value="TRANSCRIPTION FACTOR E2F2-RELATED"/>
    <property type="match status" value="1"/>
</dbReference>
<dbReference type="PANTHER" id="PTHR12081">
    <property type="entry name" value="TRANSCRIPTION FACTOR E2F"/>
    <property type="match status" value="1"/>
</dbReference>
<dbReference type="InterPro" id="IPR037241">
    <property type="entry name" value="E2F-DP_heterodim"/>
</dbReference>
<evidence type="ECO:0000256" key="1">
    <source>
        <dbReference type="ARBA" id="ARBA00010940"/>
    </source>
</evidence>
<feature type="compositionally biased region" description="Polar residues" evidence="5">
    <location>
        <begin position="218"/>
        <end position="227"/>
    </location>
</feature>
<dbReference type="GO" id="GO:0000978">
    <property type="term" value="F:RNA polymerase II cis-regulatory region sequence-specific DNA binding"/>
    <property type="evidence" value="ECO:0007669"/>
    <property type="project" value="InterPro"/>
</dbReference>
<accession>A0AAP0BSF6</accession>
<evidence type="ECO:0000256" key="3">
    <source>
        <dbReference type="ARBA" id="ARBA00023125"/>
    </source>
</evidence>
<keyword evidence="3" id="KW-0238">DNA-binding</keyword>
<evidence type="ECO:0000256" key="4">
    <source>
        <dbReference type="ARBA" id="ARBA00023163"/>
    </source>
</evidence>
<evidence type="ECO:0000259" key="6">
    <source>
        <dbReference type="Pfam" id="PF16421"/>
    </source>
</evidence>
<dbReference type="Gene3D" id="6.10.250.540">
    <property type="match status" value="1"/>
</dbReference>
<organism evidence="7 8">
    <name type="scientific">Platanthera zijinensis</name>
    <dbReference type="NCBI Taxonomy" id="2320716"/>
    <lineage>
        <taxon>Eukaryota</taxon>
        <taxon>Viridiplantae</taxon>
        <taxon>Streptophyta</taxon>
        <taxon>Embryophyta</taxon>
        <taxon>Tracheophyta</taxon>
        <taxon>Spermatophyta</taxon>
        <taxon>Magnoliopsida</taxon>
        <taxon>Liliopsida</taxon>
        <taxon>Asparagales</taxon>
        <taxon>Orchidaceae</taxon>
        <taxon>Orchidoideae</taxon>
        <taxon>Orchideae</taxon>
        <taxon>Orchidinae</taxon>
        <taxon>Platanthera</taxon>
    </lineage>
</organism>
<evidence type="ECO:0000313" key="7">
    <source>
        <dbReference type="EMBL" id="KAK8949169.1"/>
    </source>
</evidence>
<dbReference type="EMBL" id="JBBWWQ010000004">
    <property type="protein sequence ID" value="KAK8949169.1"/>
    <property type="molecule type" value="Genomic_DNA"/>
</dbReference>
<dbReference type="GO" id="GO:0090575">
    <property type="term" value="C:RNA polymerase II transcription regulator complex"/>
    <property type="evidence" value="ECO:0007669"/>
    <property type="project" value="TreeGrafter"/>
</dbReference>
<dbReference type="Pfam" id="PF16421">
    <property type="entry name" value="E2F_CC-MB"/>
    <property type="match status" value="1"/>
</dbReference>
<name>A0AAP0BSF6_9ASPA</name>
<evidence type="ECO:0000256" key="5">
    <source>
        <dbReference type="SAM" id="MobiDB-lite"/>
    </source>
</evidence>
<dbReference type="SUPFAM" id="SSF144074">
    <property type="entry name" value="E2F-DP heterodimerization region"/>
    <property type="match status" value="1"/>
</dbReference>
<feature type="domain" description="E2F transcription factor CC-MB" evidence="6">
    <location>
        <begin position="1"/>
        <end position="80"/>
    </location>
</feature>
<dbReference type="AlphaFoldDB" id="A0AAP0BSF6"/>